<evidence type="ECO:0000256" key="1">
    <source>
        <dbReference type="ARBA" id="ARBA00004117"/>
    </source>
</evidence>
<dbReference type="GO" id="GO:0009425">
    <property type="term" value="C:bacterial-type flagellum basal body"/>
    <property type="evidence" value="ECO:0007669"/>
    <property type="project" value="UniProtKB-SubCell"/>
</dbReference>
<evidence type="ECO:0000259" key="5">
    <source>
        <dbReference type="Pfam" id="PF00460"/>
    </source>
</evidence>
<evidence type="ECO:0000259" key="6">
    <source>
        <dbReference type="Pfam" id="PF06429"/>
    </source>
</evidence>
<feature type="domain" description="Flagellar basal-body/hook protein C-terminal" evidence="6">
    <location>
        <begin position="411"/>
        <end position="455"/>
    </location>
</feature>
<reference evidence="8 9" key="1">
    <citation type="submission" date="2019-05" db="EMBL/GenBank/DDBJ databases">
        <authorList>
            <consortium name="Pathogen Informatics"/>
        </authorList>
    </citation>
    <scope>NUCLEOTIDE SEQUENCE [LARGE SCALE GENOMIC DNA]</scope>
    <source>
        <strain evidence="8 9">NCTC503</strain>
    </source>
</reference>
<accession>A0A4U9RG69</accession>
<keyword evidence="3 4" id="KW-0975">Bacterial flagellum</keyword>
<dbReference type="Pfam" id="PF06429">
    <property type="entry name" value="Flg_bbr_C"/>
    <property type="match status" value="1"/>
</dbReference>
<dbReference type="GO" id="GO:0009424">
    <property type="term" value="C:bacterial-type flagellum hook"/>
    <property type="evidence" value="ECO:0007669"/>
    <property type="project" value="TreeGrafter"/>
</dbReference>
<dbReference type="PANTHER" id="PTHR30435">
    <property type="entry name" value="FLAGELLAR PROTEIN"/>
    <property type="match status" value="1"/>
</dbReference>
<gene>
    <name evidence="8" type="primary">flgE</name>
    <name evidence="8" type="ORF">NCTC503_01124</name>
</gene>
<name>A0A4U9RG69_HATHI</name>
<dbReference type="Pfam" id="PF22692">
    <property type="entry name" value="LlgE_F_G_D1"/>
    <property type="match status" value="1"/>
</dbReference>
<dbReference type="PANTHER" id="PTHR30435:SF1">
    <property type="entry name" value="FLAGELLAR HOOK PROTEIN FLGE"/>
    <property type="match status" value="1"/>
</dbReference>
<dbReference type="EMBL" id="LR590481">
    <property type="protein sequence ID" value="VTQ87720.1"/>
    <property type="molecule type" value="Genomic_DNA"/>
</dbReference>
<organism evidence="8 9">
    <name type="scientific">Hathewaya histolytica</name>
    <name type="common">Clostridium histolyticum</name>
    <dbReference type="NCBI Taxonomy" id="1498"/>
    <lineage>
        <taxon>Bacteria</taxon>
        <taxon>Bacillati</taxon>
        <taxon>Bacillota</taxon>
        <taxon>Clostridia</taxon>
        <taxon>Eubacteriales</taxon>
        <taxon>Clostridiaceae</taxon>
        <taxon>Hathewaya</taxon>
    </lineage>
</organism>
<evidence type="ECO:0000256" key="3">
    <source>
        <dbReference type="ARBA" id="ARBA00023143"/>
    </source>
</evidence>
<dbReference type="InterPro" id="IPR010930">
    <property type="entry name" value="Flg_bb/hook_C_dom"/>
</dbReference>
<keyword evidence="9" id="KW-1185">Reference proteome</keyword>
<dbReference type="InterPro" id="IPR053967">
    <property type="entry name" value="LlgE_F_G-like_D1"/>
</dbReference>
<keyword evidence="8" id="KW-0966">Cell projection</keyword>
<evidence type="ECO:0000313" key="9">
    <source>
        <dbReference type="Proteomes" id="UP000308489"/>
    </source>
</evidence>
<dbReference type="RefSeq" id="WP_138209815.1">
    <property type="nucleotide sequence ID" value="NZ_CBCRUQ010000004.1"/>
</dbReference>
<keyword evidence="8" id="KW-0282">Flagellum</keyword>
<evidence type="ECO:0000313" key="8">
    <source>
        <dbReference type="EMBL" id="VTQ87720.1"/>
    </source>
</evidence>
<dbReference type="InterPro" id="IPR001444">
    <property type="entry name" value="Flag_bb_rod_N"/>
</dbReference>
<feature type="domain" description="Flagellar hook protein FlgE/F/G-like D1" evidence="7">
    <location>
        <begin position="124"/>
        <end position="176"/>
    </location>
</feature>
<sequence>MLRSMYSGISGMKVNQSKLDVIGNNIANVGTTAFKGSRVRFQDMLSQSLIHASAPSRNQGGVNVGQVGLGVKVSGIDSIVTQGMMQPTGRNLDVAIDGLGYLLVGAGELPQSNAEGVSIDGSNFTIKSTNGMSINYSRDGALALDEQGNLLTSDGYRILGYAVNEKGGYNAETLSIDYNKNGLCSFVDANSKYGIKAGSTLVPLRIPDSMHVKASIVNGEAMSFVGKGDRGYINNNGTPKITINAPNNQYLGDNDIKVEVKYGKTDTDTTLAWRVYVNGEHAGKTGENIDLKALGFTTVNSTLNASAPSLNTSVSDDEKIKYSWSTDISAEGNKRVRTFMVEKNGVLKAVLEDGKVGVLGQLALASFKNSEGLERMGKNLYGNSPNSGEAVIRSGIGSDISNEDGFGDCIQGMLEMSNVDLAEQFTEMIVANRAFQASSKMISTGDEVLQDIINLKR</sequence>
<comment type="function">
    <text evidence="4">A flexible structure which links the flagellar filament to the drive apparatus in the basal body.</text>
</comment>
<evidence type="ECO:0000256" key="2">
    <source>
        <dbReference type="ARBA" id="ARBA00009677"/>
    </source>
</evidence>
<dbReference type="AlphaFoldDB" id="A0A4U9RG69"/>
<evidence type="ECO:0000259" key="7">
    <source>
        <dbReference type="Pfam" id="PF22692"/>
    </source>
</evidence>
<protein>
    <recommendedName>
        <fullName evidence="4">Flagellar hook protein FlgE</fullName>
    </recommendedName>
</protein>
<dbReference type="Pfam" id="PF00460">
    <property type="entry name" value="Flg_bb_rod"/>
    <property type="match status" value="1"/>
</dbReference>
<dbReference type="InterPro" id="IPR037925">
    <property type="entry name" value="FlgE/F/G-like"/>
</dbReference>
<comment type="subcellular location">
    <subcellularLocation>
        <location evidence="1 4">Bacterial flagellum basal body</location>
    </subcellularLocation>
</comment>
<keyword evidence="8" id="KW-0969">Cilium</keyword>
<dbReference type="KEGG" id="hhw:NCTC503_01124"/>
<dbReference type="InterPro" id="IPR020013">
    <property type="entry name" value="Flagellar_FlgE/F/G"/>
</dbReference>
<dbReference type="Proteomes" id="UP000308489">
    <property type="component" value="Chromosome 1"/>
</dbReference>
<evidence type="ECO:0000256" key="4">
    <source>
        <dbReference type="RuleBase" id="RU362116"/>
    </source>
</evidence>
<dbReference type="SUPFAM" id="SSF117143">
    <property type="entry name" value="Flagellar hook protein flgE"/>
    <property type="match status" value="1"/>
</dbReference>
<dbReference type="NCBIfam" id="TIGR03506">
    <property type="entry name" value="FlgEFG_subfam"/>
    <property type="match status" value="1"/>
</dbReference>
<dbReference type="GO" id="GO:0071978">
    <property type="term" value="P:bacterial-type flagellum-dependent swarming motility"/>
    <property type="evidence" value="ECO:0007669"/>
    <property type="project" value="TreeGrafter"/>
</dbReference>
<dbReference type="GO" id="GO:0005829">
    <property type="term" value="C:cytosol"/>
    <property type="evidence" value="ECO:0007669"/>
    <property type="project" value="TreeGrafter"/>
</dbReference>
<dbReference type="OrthoDB" id="9804559at2"/>
<comment type="similarity">
    <text evidence="2 4">Belongs to the flagella basal body rod proteins family.</text>
</comment>
<feature type="domain" description="Flagellar basal body rod protein N-terminal" evidence="5">
    <location>
        <begin position="5"/>
        <end position="35"/>
    </location>
</feature>
<proteinExistence type="inferred from homology"/>